<feature type="transmembrane region" description="Helical" evidence="2">
    <location>
        <begin position="356"/>
        <end position="374"/>
    </location>
</feature>
<dbReference type="EMBL" id="JAJKFW010000025">
    <property type="protein sequence ID" value="MCC9643832.1"/>
    <property type="molecule type" value="Genomic_DNA"/>
</dbReference>
<sequence length="2074" mass="223130">MEILLVLVAAWLVVTLLGHLSWIILRTVFQLIFRPSELLESRPSQTQKSGNGNSSPSRKLSDDSSPPDPKQDLIAFSRMLDALIATGRLPRDEARSLRDSAKSLVDGEPHASPTPPPIGPTLDEKPSIVEPPAFETLSPKSPVAAPKADAASAETEPSVVTAALVSPSPEPSPSPSTLRNQTPTTPKKALSEVITSFLARNNIRWGELVAGLLVVVCSIGLVVSLWNTLTSAHRVVPSLIFMGADAAIFAAGLYTVKRWKLRHTSRAVLIIATLLVPLCVLAGMAAAGAGLDSVSLSDPATMGTIAVGLAGCGWLLLQSSRSLVGRADALALTTSVIAPTLSLPLLPTAARWLGTQAGYTVIVPAIIVAATLIWPRHRDRTRVLNTDNRSPLGGRRRWKNRWLSIGIATAAMSSVLVYAAFLLSGFDSPQLVQMAWIQIAIASIPFWVAIASSCHQDASRLRQAPDASPSWVANSHLIATVLKLLSLGIVLAVLPASLRQLDWMWVHALVAAASWGVASLALRQRGVIAGTSLPLGAAAMISSPTWLGDTQWGELPLWRMILGGEAMAVSLGMSLLLGLVAFALCRTKRDSKLIQNEIGGTSLAAAAWGALAFVQALVLSLAPESWRGVIPSLTVEVVLGLSTLACIAASMKEARAARATPWICLAFWASAIGVVNWSEGQASLELNAVPWTGLAVAMSLAAAAVLNRFLPIIVNQTTNDSEPSSNREMYSMPASLISMKRHAIATGASSCLAMAALGGVALLSNHAESVAAPGWWLASGQLWLLTLLLGLTSVLLKDRGWLQTTMCLSLVPVAACLTAGLGVTTWHADSWWNGIATWWVAVIFTATTALWLLARESQLLRQWFSDEQPTHRQWNWQAMPDGWMGMLAVGTIVFTVARQYAAIAVAPLQTMQWWPNNQWFTAADFAWYESAGALALISLTLGLFVRSRQHSENASWSRSEWKQWTTGLLAAACIYLACQFGIAWTTQAATCLVLVTSLSCALLLAWKHLPRWLPTAPHKLSALLENHDTDRSQPWIPAIVTFLVALGSLVLLGTDCLTPLSNNQSPNVVSTLAVSIWWVMSSIALLWSQSTTRREEVSNSLLSAVLLPLAVGIACPAVVARVPFANEPLVWLQVSVLGSLVWWSLQLVRQRLSTQAKHKGVSSQGTLSAGTHLTRAWILSMGLIGCVGSIWVAGWSTGTMLQPPFSLWTLPVGALISLVGVAVVMRHDLRPAKDAWPFAISLLSGHAAVLAVWLNWIAPESSLLLMSSLWLLAAAGSAVVHWRRNIPLHAWHLTALTFVLAWVAVFADTPTTWGLSVLALASLSVAGVSSARFGRALPSPEPADSTEKQRPRWQTLGSLASDTAWDWRSVLPRLIGWSTVGIGCGLLWFEILDPYVSFRNFDPTSIWLAWMAIWVLIWRWTGSQSSASLADSEVALAMIPVAGLGWMESHLALPRSVFVAAGWQGPTSGLMTIGSLALVAASAWLRPQKRTVWFASVVLSCIALSETALWVLAQSSIDTNSGFIATHLAVTVGLIAWTFATSVVGGSRFRLATALESVGLLWAGISSLLACYLVLDHVAAPWPAVCILATGTLAWVFYELAERNLAQNPNNTSPNNTAPNATSRRRHIAVGLVLWSIGLLAVLTGLPQKYAVLIAVMRLLVASVVMVAVFLLGIPKLLGGPFLERWNQALTRGGLLSGLVATIATVLMLALEVSVRQPIIGIPEISMPVVVAVAITLGALGVIAGVWAVLAGPSTQQDPNTRQGIALTDNQRKGLLYFAQGIAATTWLHLFLCRTGIAFLGLRQVWPYVVMAIAFASVGLTQWAIRRGDEVLAEVMRRTSMFLPMIPVVGFWLSGSYAVLMQSEEWSWTFFRGKTSYQGLLLVGAIYYGMMSLLWRNGLPRVATVVLANAALWITLTQIPGWDFLSHPQAWLIPPAACVLAVAHLQRDRLDAATSSAVRYACTLVIYLSSTADMLLSEIGTSLWGPIILVLLALAGMAVGVVLRVKPFLYLGTIFAFLGVTSMVWHSTQAIDAVWPWWAFGITTGLLLLTGLAMIEKHRPRLNRLANQLATWDG</sequence>
<feature type="transmembrane region" description="Helical" evidence="2">
    <location>
        <begin position="1983"/>
        <end position="2003"/>
    </location>
</feature>
<comment type="caution">
    <text evidence="3">The sequence shown here is derived from an EMBL/GenBank/DDBJ whole genome shotgun (WGS) entry which is preliminary data.</text>
</comment>
<feature type="transmembrane region" description="Helical" evidence="2">
    <location>
        <begin position="1205"/>
        <end position="1224"/>
    </location>
</feature>
<feature type="transmembrane region" description="Helical" evidence="2">
    <location>
        <begin position="775"/>
        <end position="796"/>
    </location>
</feature>
<feature type="transmembrane region" description="Helical" evidence="2">
    <location>
        <begin position="2037"/>
        <end position="2055"/>
    </location>
</feature>
<feature type="transmembrane region" description="Helical" evidence="2">
    <location>
        <begin position="527"/>
        <end position="547"/>
    </location>
</feature>
<feature type="transmembrane region" description="Helical" evidence="2">
    <location>
        <begin position="1130"/>
        <end position="1148"/>
    </location>
</feature>
<feature type="transmembrane region" description="Helical" evidence="2">
    <location>
        <begin position="1176"/>
        <end position="1193"/>
    </location>
</feature>
<feature type="compositionally biased region" description="Polar residues" evidence="1">
    <location>
        <begin position="42"/>
        <end position="53"/>
    </location>
</feature>
<feature type="transmembrane region" description="Helical" evidence="2">
    <location>
        <begin position="1404"/>
        <end position="1422"/>
    </location>
</feature>
<feature type="transmembrane region" description="Helical" evidence="2">
    <location>
        <begin position="808"/>
        <end position="828"/>
    </location>
</feature>
<feature type="transmembrane region" description="Helical" evidence="2">
    <location>
        <begin position="235"/>
        <end position="256"/>
    </location>
</feature>
<feature type="transmembrane region" description="Helical" evidence="2">
    <location>
        <begin position="1652"/>
        <end position="1674"/>
    </location>
</feature>
<feature type="transmembrane region" description="Helical" evidence="2">
    <location>
        <begin position="1465"/>
        <end position="1485"/>
    </location>
</feature>
<feature type="transmembrane region" description="Helical" evidence="2">
    <location>
        <begin position="6"/>
        <end position="25"/>
    </location>
</feature>
<feature type="transmembrane region" description="Helical" evidence="2">
    <location>
        <begin position="1035"/>
        <end position="1053"/>
    </location>
</feature>
<evidence type="ECO:0000256" key="1">
    <source>
        <dbReference type="SAM" id="MobiDB-lite"/>
    </source>
</evidence>
<feature type="compositionally biased region" description="Low complexity" evidence="1">
    <location>
        <begin position="138"/>
        <end position="153"/>
    </location>
</feature>
<feature type="transmembrane region" description="Helical" evidence="2">
    <location>
        <begin position="1236"/>
        <end position="1257"/>
    </location>
</feature>
<evidence type="ECO:0000313" key="4">
    <source>
        <dbReference type="Proteomes" id="UP001430306"/>
    </source>
</evidence>
<feature type="transmembrane region" description="Helical" evidence="2">
    <location>
        <begin position="1263"/>
        <end position="1282"/>
    </location>
</feature>
<feature type="transmembrane region" description="Helical" evidence="2">
    <location>
        <begin position="628"/>
        <end position="647"/>
    </location>
</feature>
<feature type="transmembrane region" description="Helical" evidence="2">
    <location>
        <begin position="329"/>
        <end position="350"/>
    </location>
</feature>
<feature type="transmembrane region" description="Helical" evidence="2">
    <location>
        <begin position="1100"/>
        <end position="1124"/>
    </location>
</feature>
<keyword evidence="2" id="KW-0812">Transmembrane</keyword>
<feature type="transmembrane region" description="Helical" evidence="2">
    <location>
        <begin position="1524"/>
        <end position="1546"/>
    </location>
</feature>
<feature type="transmembrane region" description="Helical" evidence="2">
    <location>
        <begin position="268"/>
        <end position="288"/>
    </location>
</feature>
<dbReference type="RefSeq" id="WP_230274786.1">
    <property type="nucleotide sequence ID" value="NZ_JAJKFW010000025.1"/>
</dbReference>
<feature type="transmembrane region" description="Helical" evidence="2">
    <location>
        <begin position="567"/>
        <end position="586"/>
    </location>
</feature>
<feature type="transmembrane region" description="Helical" evidence="2">
    <location>
        <begin position="476"/>
        <end position="498"/>
    </location>
</feature>
<feature type="transmembrane region" description="Helical" evidence="2">
    <location>
        <begin position="992"/>
        <end position="1009"/>
    </location>
</feature>
<dbReference type="Proteomes" id="UP001430306">
    <property type="component" value="Unassembled WGS sequence"/>
</dbReference>
<feature type="transmembrane region" description="Helical" evidence="2">
    <location>
        <begin position="1774"/>
        <end position="1799"/>
    </location>
</feature>
<feature type="transmembrane region" description="Helical" evidence="2">
    <location>
        <begin position="1374"/>
        <end position="1392"/>
    </location>
</feature>
<feature type="transmembrane region" description="Helical" evidence="2">
    <location>
        <begin position="1558"/>
        <end position="1575"/>
    </location>
</feature>
<feature type="transmembrane region" description="Helical" evidence="2">
    <location>
        <begin position="208"/>
        <end position="229"/>
    </location>
</feature>
<feature type="transmembrane region" description="Helical" evidence="2">
    <location>
        <begin position="2008"/>
        <end position="2025"/>
    </location>
</feature>
<feature type="transmembrane region" description="Helical" evidence="2">
    <location>
        <begin position="925"/>
        <end position="945"/>
    </location>
</feature>
<feature type="transmembrane region" description="Helical" evidence="2">
    <location>
        <begin position="1628"/>
        <end position="1646"/>
    </location>
</feature>
<feature type="transmembrane region" description="Helical" evidence="2">
    <location>
        <begin position="402"/>
        <end position="423"/>
    </location>
</feature>
<evidence type="ECO:0000313" key="3">
    <source>
        <dbReference type="EMBL" id="MCC9643832.1"/>
    </source>
</evidence>
<feature type="transmembrane region" description="Helical" evidence="2">
    <location>
        <begin position="435"/>
        <end position="455"/>
    </location>
</feature>
<keyword evidence="2" id="KW-0472">Membrane</keyword>
<feature type="transmembrane region" description="Helical" evidence="2">
    <location>
        <begin position="1695"/>
        <end position="1715"/>
    </location>
</feature>
<feature type="transmembrane region" description="Helical" evidence="2">
    <location>
        <begin position="1902"/>
        <end position="1922"/>
    </location>
</feature>
<feature type="transmembrane region" description="Helical" evidence="2">
    <location>
        <begin position="689"/>
        <end position="710"/>
    </location>
</feature>
<feature type="transmembrane region" description="Helical" evidence="2">
    <location>
        <begin position="1068"/>
        <end position="1088"/>
    </location>
</feature>
<feature type="transmembrane region" description="Helical" evidence="2">
    <location>
        <begin position="1875"/>
        <end position="1895"/>
    </location>
</feature>
<proteinExistence type="predicted"/>
<keyword evidence="2" id="KW-1133">Transmembrane helix</keyword>
<feature type="transmembrane region" description="Helical" evidence="2">
    <location>
        <begin position="1581"/>
        <end position="1598"/>
    </location>
</feature>
<feature type="transmembrane region" description="Helical" evidence="2">
    <location>
        <begin position="742"/>
        <end position="763"/>
    </location>
</feature>
<feature type="region of interest" description="Disordered" evidence="1">
    <location>
        <begin position="92"/>
        <end position="185"/>
    </location>
</feature>
<feature type="transmembrane region" description="Helical" evidence="2">
    <location>
        <begin position="1727"/>
        <end position="1753"/>
    </location>
</feature>
<feature type="transmembrane region" description="Helical" evidence="2">
    <location>
        <begin position="504"/>
        <end position="522"/>
    </location>
</feature>
<name>A0ABS8NJW4_9BACT</name>
<feature type="transmembrane region" description="Helical" evidence="2">
    <location>
        <begin position="1289"/>
        <end position="1307"/>
    </location>
</feature>
<keyword evidence="4" id="KW-1185">Reference proteome</keyword>
<evidence type="ECO:0000256" key="2">
    <source>
        <dbReference type="SAM" id="Phobius"/>
    </source>
</evidence>
<reference evidence="3" key="1">
    <citation type="submission" date="2021-11" db="EMBL/GenBank/DDBJ databases">
        <title>Genome sequence.</title>
        <authorList>
            <person name="Sun Q."/>
        </authorList>
    </citation>
    <scope>NUCLEOTIDE SEQUENCE</scope>
    <source>
        <strain evidence="3">JC740</strain>
    </source>
</reference>
<accession>A0ABS8NJW4</accession>
<gene>
    <name evidence="3" type="ORF">LOC71_16215</name>
</gene>
<feature type="compositionally biased region" description="Basic and acidic residues" evidence="1">
    <location>
        <begin position="92"/>
        <end position="109"/>
    </location>
</feature>
<feature type="transmembrane region" description="Helical" evidence="2">
    <location>
        <begin position="834"/>
        <end position="854"/>
    </location>
</feature>
<feature type="transmembrane region" description="Helical" evidence="2">
    <location>
        <begin position="882"/>
        <end position="905"/>
    </location>
</feature>
<feature type="transmembrane region" description="Helical" evidence="2">
    <location>
        <begin position="1805"/>
        <end position="1825"/>
    </location>
</feature>
<feature type="region of interest" description="Disordered" evidence="1">
    <location>
        <begin position="40"/>
        <end position="72"/>
    </location>
</feature>
<feature type="transmembrane region" description="Helical" evidence="2">
    <location>
        <begin position="598"/>
        <end position="622"/>
    </location>
</feature>
<feature type="transmembrane region" description="Helical" evidence="2">
    <location>
        <begin position="966"/>
        <end position="986"/>
    </location>
</feature>
<feature type="transmembrane region" description="Helical" evidence="2">
    <location>
        <begin position="300"/>
        <end position="317"/>
    </location>
</feature>
<organism evidence="3 4">
    <name type="scientific">Rhodopirellula halodulae</name>
    <dbReference type="NCBI Taxonomy" id="2894198"/>
    <lineage>
        <taxon>Bacteria</taxon>
        <taxon>Pseudomonadati</taxon>
        <taxon>Planctomycetota</taxon>
        <taxon>Planctomycetia</taxon>
        <taxon>Pirellulales</taxon>
        <taxon>Pirellulaceae</taxon>
        <taxon>Rhodopirellula</taxon>
    </lineage>
</organism>
<feature type="transmembrane region" description="Helical" evidence="2">
    <location>
        <begin position="1841"/>
        <end position="1860"/>
    </location>
</feature>
<protein>
    <submittedName>
        <fullName evidence="3">Uncharacterized protein</fullName>
    </submittedName>
</protein>
<feature type="transmembrane region" description="Helical" evidence="2">
    <location>
        <begin position="659"/>
        <end position="677"/>
    </location>
</feature>
<feature type="transmembrane region" description="Helical" evidence="2">
    <location>
        <begin position="1492"/>
        <end position="1512"/>
    </location>
</feature>